<dbReference type="EMBL" id="QZAA01000043">
    <property type="protein sequence ID" value="RQD77979.1"/>
    <property type="molecule type" value="Genomic_DNA"/>
</dbReference>
<accession>A0A424YI44</accession>
<dbReference type="InterPro" id="IPR015424">
    <property type="entry name" value="PyrdxlP-dep_Trfase"/>
</dbReference>
<gene>
    <name evidence="1" type="ORF">D5R97_01170</name>
</gene>
<dbReference type="InterPro" id="IPR015421">
    <property type="entry name" value="PyrdxlP-dep_Trfase_major"/>
</dbReference>
<evidence type="ECO:0008006" key="3">
    <source>
        <dbReference type="Google" id="ProtNLM"/>
    </source>
</evidence>
<dbReference type="PANTHER" id="PTHR46658:SF1">
    <property type="entry name" value="CYS OR MET METABOLISM PYRIDOXAL-PHOSPHATE-DEPENDENT ENZYME"/>
    <property type="match status" value="1"/>
</dbReference>
<evidence type="ECO:0000313" key="1">
    <source>
        <dbReference type="EMBL" id="RQD77979.1"/>
    </source>
</evidence>
<dbReference type="SUPFAM" id="SSF53383">
    <property type="entry name" value="PLP-dependent transferases"/>
    <property type="match status" value="1"/>
</dbReference>
<sequence length="446" mass="49537">MLKKFTKRREEVNLIDYKNYFNLSSELAQYIEEAEERALPHYKELGTRVFYNQEKVLNAFKEFRVSEFFFSGSTGYGYGDCGRDALESIYSLIFGTEDSLVRMQFASGTHAIALCLFSLLDPGETLLSVTGPPYSTLQKVIGLRGERKEGTLLDKGIKYQEVSLDSRGKIDFPSLEARLRQSPRLVLLQRSRGYSWRPSVSLEEIKKVSELIKKVSPASIFFVDNCYGEFVNIKEPTEKGADLLAGSLIKNPGGGLAPLGGYVAGQKKLIEKVADRLTAPGLGKEVGASLNINRAFYQGLFLAPHMVGEAIKSAVFAASLFEEMGFEVSPRYDEMRSDIVQAIKFDDPDLLLSFCRGIQRRGPVDSFITPEPGWMPGYDDKIVMAAGTFNQGASLELTADAPFVAPYIVYLQGGLTYEHGKLGIIEGAKEVFKLLNRNKINVKNQG</sequence>
<evidence type="ECO:0000313" key="2">
    <source>
        <dbReference type="Proteomes" id="UP000285138"/>
    </source>
</evidence>
<dbReference type="PANTHER" id="PTHR46658">
    <property type="entry name" value="CYS OR MET METABOLISM PYRIDOXAL-PHOSPHATE-DEPENDENT ENZYME"/>
    <property type="match status" value="1"/>
</dbReference>
<proteinExistence type="predicted"/>
<dbReference type="Gene3D" id="3.40.640.10">
    <property type="entry name" value="Type I PLP-dependent aspartate aminotransferase-like (Major domain)"/>
    <property type="match status" value="1"/>
</dbReference>
<comment type="caution">
    <text evidence="1">The sequence shown here is derived from an EMBL/GenBank/DDBJ whole genome shotgun (WGS) entry which is preliminary data.</text>
</comment>
<dbReference type="Pfam" id="PF06838">
    <property type="entry name" value="Met_gamma_lyase"/>
    <property type="match status" value="1"/>
</dbReference>
<dbReference type="InterPro" id="IPR009651">
    <property type="entry name" value="Met_g_lyase_put"/>
</dbReference>
<name>A0A424YI44_9FIRM</name>
<dbReference type="Gene3D" id="3.90.1150.60">
    <property type="entry name" value="Methioning gamme-lyase, C-terminal domain"/>
    <property type="match status" value="1"/>
</dbReference>
<dbReference type="AlphaFoldDB" id="A0A424YI44"/>
<dbReference type="Proteomes" id="UP000285138">
    <property type="component" value="Unassembled WGS sequence"/>
</dbReference>
<organism evidence="1 2">
    <name type="scientific">Candidatus Syntrophonatronum acetioxidans</name>
    <dbReference type="NCBI Taxonomy" id="1795816"/>
    <lineage>
        <taxon>Bacteria</taxon>
        <taxon>Bacillati</taxon>
        <taxon>Bacillota</taxon>
        <taxon>Clostridia</taxon>
        <taxon>Eubacteriales</taxon>
        <taxon>Syntrophomonadaceae</taxon>
        <taxon>Candidatus Syntrophonatronum</taxon>
    </lineage>
</organism>
<protein>
    <recommendedName>
        <fullName evidence="3">Methionine gamma-lyase family protein</fullName>
    </recommendedName>
</protein>
<reference evidence="1 2" key="1">
    <citation type="submission" date="2018-08" db="EMBL/GenBank/DDBJ databases">
        <title>The metabolism and importance of syntrophic acetate oxidation coupled to methane or sulfide production in haloalkaline environments.</title>
        <authorList>
            <person name="Timmers P.H.A."/>
            <person name="Vavourakis C.D."/>
            <person name="Sorokin D.Y."/>
            <person name="Sinninghe Damste J.S."/>
            <person name="Muyzer G."/>
            <person name="Stams A.J.M."/>
            <person name="Plugge C.M."/>
        </authorList>
    </citation>
    <scope>NUCLEOTIDE SEQUENCE [LARGE SCALE GENOMIC DNA]</scope>
    <source>
        <strain evidence="1">MSAO_Bac1</strain>
    </source>
</reference>